<sequence length="120" mass="13355">MNKSERPLLPVRVKASWPRPQKHLPEPRPSPPIAFRPRGARALPLSPTSPFLSTSLESPLLALRPFHCRPQSLGFNFAYLLTPGREFRSSTGSPAHSHENLHWAPRHNTVVPVTKSVVGC</sequence>
<gene>
    <name evidence="2" type="ORF">AMELA_G00275270</name>
</gene>
<dbReference type="EMBL" id="JAAGNN010000027">
    <property type="protein sequence ID" value="KAF4071593.1"/>
    <property type="molecule type" value="Genomic_DNA"/>
</dbReference>
<protein>
    <submittedName>
        <fullName evidence="2">Uncharacterized protein</fullName>
    </submittedName>
</protein>
<evidence type="ECO:0000256" key="1">
    <source>
        <dbReference type="SAM" id="MobiDB-lite"/>
    </source>
</evidence>
<feature type="region of interest" description="Disordered" evidence="1">
    <location>
        <begin position="1"/>
        <end position="41"/>
    </location>
</feature>
<keyword evidence="3" id="KW-1185">Reference proteome</keyword>
<comment type="caution">
    <text evidence="2">The sequence shown here is derived from an EMBL/GenBank/DDBJ whole genome shotgun (WGS) entry which is preliminary data.</text>
</comment>
<dbReference type="AlphaFoldDB" id="A0A7J5ZMD2"/>
<proteinExistence type="predicted"/>
<dbReference type="Proteomes" id="UP000593565">
    <property type="component" value="Unassembled WGS sequence"/>
</dbReference>
<evidence type="ECO:0000313" key="3">
    <source>
        <dbReference type="Proteomes" id="UP000593565"/>
    </source>
</evidence>
<accession>A0A7J5ZMD2</accession>
<reference evidence="2 3" key="1">
    <citation type="submission" date="2020-02" db="EMBL/GenBank/DDBJ databases">
        <title>A chromosome-scale genome assembly of the black bullhead catfish (Ameiurus melas).</title>
        <authorList>
            <person name="Wen M."/>
            <person name="Zham M."/>
            <person name="Cabau C."/>
            <person name="Klopp C."/>
            <person name="Donnadieu C."/>
            <person name="Roques C."/>
            <person name="Bouchez O."/>
            <person name="Lampietro C."/>
            <person name="Jouanno E."/>
            <person name="Herpin A."/>
            <person name="Louis A."/>
            <person name="Berthelot C."/>
            <person name="Parey E."/>
            <person name="Roest-Crollius H."/>
            <person name="Braasch I."/>
            <person name="Postlethwait J."/>
            <person name="Robinson-Rechavi M."/>
            <person name="Echchiki A."/>
            <person name="Begum T."/>
            <person name="Montfort J."/>
            <person name="Schartl M."/>
            <person name="Bobe J."/>
            <person name="Guiguen Y."/>
        </authorList>
    </citation>
    <scope>NUCLEOTIDE SEQUENCE [LARGE SCALE GENOMIC DNA]</scope>
    <source>
        <strain evidence="2">M_S1</strain>
        <tissue evidence="2">Blood</tissue>
    </source>
</reference>
<organism evidence="2 3">
    <name type="scientific">Ameiurus melas</name>
    <name type="common">Black bullhead</name>
    <name type="synonym">Silurus melas</name>
    <dbReference type="NCBI Taxonomy" id="219545"/>
    <lineage>
        <taxon>Eukaryota</taxon>
        <taxon>Metazoa</taxon>
        <taxon>Chordata</taxon>
        <taxon>Craniata</taxon>
        <taxon>Vertebrata</taxon>
        <taxon>Euteleostomi</taxon>
        <taxon>Actinopterygii</taxon>
        <taxon>Neopterygii</taxon>
        <taxon>Teleostei</taxon>
        <taxon>Ostariophysi</taxon>
        <taxon>Siluriformes</taxon>
        <taxon>Ictaluridae</taxon>
        <taxon>Ameiurus</taxon>
    </lineage>
</organism>
<evidence type="ECO:0000313" key="2">
    <source>
        <dbReference type="EMBL" id="KAF4071593.1"/>
    </source>
</evidence>
<name>A0A7J5ZMD2_AMEME</name>